<dbReference type="Pfam" id="PF13180">
    <property type="entry name" value="PDZ_2"/>
    <property type="match status" value="2"/>
</dbReference>
<evidence type="ECO:0000256" key="2">
    <source>
        <dbReference type="ARBA" id="ARBA00002610"/>
    </source>
</evidence>
<dbReference type="GO" id="GO:0004252">
    <property type="term" value="F:serine-type endopeptidase activity"/>
    <property type="evidence" value="ECO:0007669"/>
    <property type="project" value="InterPro"/>
</dbReference>
<dbReference type="SUPFAM" id="SSF50156">
    <property type="entry name" value="PDZ domain-like"/>
    <property type="match status" value="2"/>
</dbReference>
<feature type="binding site" evidence="16">
    <location>
        <begin position="206"/>
        <end position="208"/>
    </location>
    <ligand>
        <name>substrate</name>
    </ligand>
</feature>
<evidence type="ECO:0000256" key="6">
    <source>
        <dbReference type="ARBA" id="ARBA00013958"/>
    </source>
</evidence>
<dbReference type="InterPro" id="IPR001478">
    <property type="entry name" value="PDZ"/>
</dbReference>
<evidence type="ECO:0000256" key="1">
    <source>
        <dbReference type="ARBA" id="ARBA00001772"/>
    </source>
</evidence>
<feature type="active site" description="Charge relay system" evidence="15">
    <location>
        <position position="208"/>
    </location>
</feature>
<dbReference type="PANTHER" id="PTHR22939:SF130">
    <property type="entry name" value="PERIPLASMIC SERINE ENDOPROTEASE DEGP-LIKE-RELATED"/>
    <property type="match status" value="1"/>
</dbReference>
<dbReference type="AlphaFoldDB" id="A0A1T0CQB0"/>
<keyword evidence="13" id="KW-0346">Stress response</keyword>
<keyword evidence="20" id="KW-1185">Reference proteome</keyword>
<evidence type="ECO:0000259" key="18">
    <source>
        <dbReference type="PROSITE" id="PS50106"/>
    </source>
</evidence>
<comment type="catalytic activity">
    <reaction evidence="1">
        <text>Acts on substrates that are at least partially unfolded. The cleavage site P1 residue is normally between a pair of hydrophobic residues, such as Val-|-Val.</text>
        <dbReference type="EC" id="3.4.21.107"/>
    </reaction>
</comment>
<feature type="binding site" evidence="16">
    <location>
        <position position="135"/>
    </location>
    <ligand>
        <name>substrate</name>
    </ligand>
</feature>
<dbReference type="SUPFAM" id="SSF50494">
    <property type="entry name" value="Trypsin-like serine proteases"/>
    <property type="match status" value="1"/>
</dbReference>
<comment type="subcellular location">
    <subcellularLocation>
        <location evidence="3">Periplasm</location>
    </subcellularLocation>
</comment>
<evidence type="ECO:0000256" key="10">
    <source>
        <dbReference type="ARBA" id="ARBA00022764"/>
    </source>
</evidence>
<evidence type="ECO:0000256" key="15">
    <source>
        <dbReference type="PIRSR" id="PIRSR611782-1"/>
    </source>
</evidence>
<dbReference type="PANTHER" id="PTHR22939">
    <property type="entry name" value="SERINE PROTEASE FAMILY S1C HTRA-RELATED"/>
    <property type="match status" value="1"/>
</dbReference>
<feature type="signal peptide" evidence="17">
    <location>
        <begin position="1"/>
        <end position="28"/>
    </location>
</feature>
<evidence type="ECO:0000256" key="9">
    <source>
        <dbReference type="ARBA" id="ARBA00022737"/>
    </source>
</evidence>
<dbReference type="NCBIfam" id="TIGR02037">
    <property type="entry name" value="degP_htrA_DO"/>
    <property type="match status" value="1"/>
</dbReference>
<feature type="binding site" evidence="16">
    <location>
        <position position="105"/>
    </location>
    <ligand>
        <name>substrate</name>
    </ligand>
</feature>
<dbReference type="InterPro" id="IPR036034">
    <property type="entry name" value="PDZ_sf"/>
</dbReference>
<evidence type="ECO:0000256" key="17">
    <source>
        <dbReference type="SAM" id="SignalP"/>
    </source>
</evidence>
<dbReference type="EMBL" id="MUYV01000008">
    <property type="protein sequence ID" value="OOS24526.1"/>
    <property type="molecule type" value="Genomic_DNA"/>
</dbReference>
<evidence type="ECO:0000256" key="14">
    <source>
        <dbReference type="ARBA" id="ARBA00032850"/>
    </source>
</evidence>
<evidence type="ECO:0000256" key="12">
    <source>
        <dbReference type="ARBA" id="ARBA00022825"/>
    </source>
</evidence>
<dbReference type="InterPro" id="IPR001940">
    <property type="entry name" value="Peptidase_S1C"/>
</dbReference>
<keyword evidence="9" id="KW-0677">Repeat</keyword>
<dbReference type="EC" id="3.4.21.107" evidence="5"/>
<reference evidence="19 20" key="1">
    <citation type="submission" date="2017-02" db="EMBL/GenBank/DDBJ databases">
        <title>Draft genome sequence of Moraxella porci CCUG 54912T type strain.</title>
        <authorList>
            <person name="Salva-Serra F."/>
            <person name="Engstrom-Jakobsson H."/>
            <person name="Thorell K."/>
            <person name="Jaen-Luchoro D."/>
            <person name="Gonzales-Siles L."/>
            <person name="Karlsson R."/>
            <person name="Yazdan S."/>
            <person name="Boulund F."/>
            <person name="Johnning A."/>
            <person name="Engstrand L."/>
            <person name="Kristiansson E."/>
            <person name="Moore E."/>
        </authorList>
    </citation>
    <scope>NUCLEOTIDE SEQUENCE [LARGE SCALE GENOMIC DNA]</scope>
    <source>
        <strain evidence="19 20">CCUG 54912</strain>
    </source>
</reference>
<dbReference type="Gene3D" id="2.30.42.60">
    <property type="match status" value="1"/>
</dbReference>
<evidence type="ECO:0000313" key="20">
    <source>
        <dbReference type="Proteomes" id="UP000190683"/>
    </source>
</evidence>
<organism evidence="19 20">
    <name type="scientific">Moraxella porci DSM 25326</name>
    <dbReference type="NCBI Taxonomy" id="573983"/>
    <lineage>
        <taxon>Bacteria</taxon>
        <taxon>Pseudomonadati</taxon>
        <taxon>Pseudomonadota</taxon>
        <taxon>Gammaproteobacteria</taxon>
        <taxon>Moraxellales</taxon>
        <taxon>Moraxellaceae</taxon>
        <taxon>Moraxella</taxon>
    </lineage>
</organism>
<evidence type="ECO:0000256" key="5">
    <source>
        <dbReference type="ARBA" id="ARBA00013035"/>
    </source>
</evidence>
<evidence type="ECO:0000256" key="16">
    <source>
        <dbReference type="PIRSR" id="PIRSR611782-2"/>
    </source>
</evidence>
<dbReference type="Gene3D" id="2.30.42.10">
    <property type="match status" value="1"/>
</dbReference>
<feature type="chain" id="PRO_5039537400" description="Probable periplasmic serine endoprotease DegP-like" evidence="17">
    <location>
        <begin position="29"/>
        <end position="464"/>
    </location>
</feature>
<dbReference type="SMART" id="SM00228">
    <property type="entry name" value="PDZ"/>
    <property type="match status" value="2"/>
</dbReference>
<feature type="domain" description="PDZ" evidence="18">
    <location>
        <begin position="247"/>
        <end position="316"/>
    </location>
</feature>
<keyword evidence="7 19" id="KW-0645">Protease</keyword>
<keyword evidence="10" id="KW-0574">Periplasm</keyword>
<dbReference type="InterPro" id="IPR009003">
    <property type="entry name" value="Peptidase_S1_PA"/>
</dbReference>
<dbReference type="Pfam" id="PF13365">
    <property type="entry name" value="Trypsin_2"/>
    <property type="match status" value="1"/>
</dbReference>
<dbReference type="InterPro" id="IPR011782">
    <property type="entry name" value="Pept_S1C_Do"/>
</dbReference>
<evidence type="ECO:0000256" key="3">
    <source>
        <dbReference type="ARBA" id="ARBA00004418"/>
    </source>
</evidence>
<comment type="function">
    <text evidence="2">Might be efficient in the degradation of transiently denatured and unfolded proteins which accumulate in the periplasm following stress conditions.</text>
</comment>
<dbReference type="PRINTS" id="PR00834">
    <property type="entry name" value="PROTEASES2C"/>
</dbReference>
<comment type="caution">
    <text evidence="19">The sequence shown here is derived from an EMBL/GenBank/DDBJ whole genome shotgun (WGS) entry which is preliminary data.</text>
</comment>
<accession>A0A1T0CQB0</accession>
<dbReference type="Proteomes" id="UP000190683">
    <property type="component" value="Unassembled WGS sequence"/>
</dbReference>
<feature type="active site" description="Charge relay system" evidence="15">
    <location>
        <position position="105"/>
    </location>
</feature>
<dbReference type="PROSITE" id="PS50106">
    <property type="entry name" value="PDZ"/>
    <property type="match status" value="2"/>
</dbReference>
<dbReference type="RefSeq" id="WP_078318024.1">
    <property type="nucleotide sequence ID" value="NZ_MUYV01000008.1"/>
</dbReference>
<proteinExistence type="inferred from homology"/>
<comment type="similarity">
    <text evidence="4">Belongs to the peptidase S1C family.</text>
</comment>
<keyword evidence="12" id="KW-0720">Serine protease</keyword>
<keyword evidence="11" id="KW-0378">Hydrolase</keyword>
<dbReference type="GO" id="GO:0006508">
    <property type="term" value="P:proteolysis"/>
    <property type="evidence" value="ECO:0007669"/>
    <property type="project" value="UniProtKB-KW"/>
</dbReference>
<protein>
    <recommendedName>
        <fullName evidence="6">Probable periplasmic serine endoprotease DegP-like</fullName>
        <ecNumber evidence="5">3.4.21.107</ecNumber>
    </recommendedName>
    <alternativeName>
        <fullName evidence="14">Protease Do</fullName>
    </alternativeName>
</protein>
<evidence type="ECO:0000256" key="11">
    <source>
        <dbReference type="ARBA" id="ARBA00022801"/>
    </source>
</evidence>
<dbReference type="STRING" id="573983.B0681_06970"/>
<feature type="active site" description="Charge relay system" evidence="15">
    <location>
        <position position="135"/>
    </location>
</feature>
<sequence>MKKSALMLCLMMAGAAITTLPVATPAHALASADFSSLVEQVAPSVVRISITKQVDDETLAQARAVQMLKGYLGEQAQLPDIPVIEQGYGTGFFISSDGYLLTNHHVIAGADRITVTLNDRTELDATLIGSDESSDIAVLKVAGNHYPALPVAKADTLKVGEPVLAIGSPFGFDYSASAGIVSAKSRNVSREAAVPFIQSDVALNPGNSGGPLFNRQGEVVGVNSLIFSGTGGYMGLSFSIPIDAAMDIYQQIRQNGKVTRVYLGISVQDVDRNLAEAYGLTKPQGALLTRVVPNFPADQVGLKSGDVVLSFNQMPIVHAHDLLNQINRARPNDAFELTYQRQGKVYTAKGNFGEAQEDTAIQSRNKAEGVRLGLRLRALNANERRTLQSQGVSGGVLVTSVDLVGRAAKAGISTGDVIIGLNQQSISSVEDFASAVTNLPKTGVITVQLIRQGTPAIIGMRIDE</sequence>
<evidence type="ECO:0000313" key="19">
    <source>
        <dbReference type="EMBL" id="OOS24526.1"/>
    </source>
</evidence>
<evidence type="ECO:0000256" key="8">
    <source>
        <dbReference type="ARBA" id="ARBA00022729"/>
    </source>
</evidence>
<evidence type="ECO:0000256" key="7">
    <source>
        <dbReference type="ARBA" id="ARBA00022670"/>
    </source>
</evidence>
<feature type="domain" description="PDZ" evidence="18">
    <location>
        <begin position="360"/>
        <end position="429"/>
    </location>
</feature>
<evidence type="ECO:0000256" key="4">
    <source>
        <dbReference type="ARBA" id="ARBA00010541"/>
    </source>
</evidence>
<dbReference type="Gene3D" id="2.40.10.120">
    <property type="match status" value="1"/>
</dbReference>
<keyword evidence="8 17" id="KW-0732">Signal</keyword>
<evidence type="ECO:0000256" key="13">
    <source>
        <dbReference type="ARBA" id="ARBA00023016"/>
    </source>
</evidence>
<gene>
    <name evidence="19" type="ORF">B0681_06970</name>
</gene>
<name>A0A1T0CQB0_9GAMM</name>